<dbReference type="AlphaFoldDB" id="A0A0H5SE56"/>
<accession>A0A0H5SE56</accession>
<sequence length="185" mass="22053">MVLLSNIISVNKFILKKYKKLKLEKDLMCLKLEFNNNRLRKKDKKNIKKYVKCNYNLKRAKSVEEIKAIYKKFLKGLVENDLVKKDLGEKDLEKKDLKVLDIMENILKRYKDYLDTYNIDKTITLALAILSIGLSIISIQFDNQNKNHNQNNIQIQTIYQDQFNYQYQLDNHKKLDNQSQWRSSG</sequence>
<gene>
    <name evidence="1" type="ORF">HHT355_0489</name>
</gene>
<name>A0A0H5SE56_HERHM</name>
<dbReference type="EMBL" id="CVTD020000008">
    <property type="protein sequence ID" value="CRZ33694.1"/>
    <property type="molecule type" value="Genomic_DNA"/>
</dbReference>
<keyword evidence="2" id="KW-1185">Reference proteome</keyword>
<proteinExistence type="predicted"/>
<evidence type="ECO:0000313" key="2">
    <source>
        <dbReference type="Proteomes" id="UP000236497"/>
    </source>
</evidence>
<protein>
    <submittedName>
        <fullName evidence="1">Uncharacterized protein</fullName>
    </submittedName>
</protein>
<dbReference type="Proteomes" id="UP000236497">
    <property type="component" value="Unassembled WGS sequence"/>
</dbReference>
<reference evidence="1 2" key="1">
    <citation type="submission" date="2015-06" db="EMBL/GenBank/DDBJ databases">
        <authorList>
            <person name="Wibberg Daniel"/>
        </authorList>
    </citation>
    <scope>NUCLEOTIDE SEQUENCE [LARGE SCALE GENOMIC DNA]</scope>
    <source>
        <strain evidence="1 2">T3/55T</strain>
    </source>
</reference>
<organism evidence="1 2">
    <name type="scientific">Herbinix hemicellulosilytica</name>
    <dbReference type="NCBI Taxonomy" id="1564487"/>
    <lineage>
        <taxon>Bacteria</taxon>
        <taxon>Bacillati</taxon>
        <taxon>Bacillota</taxon>
        <taxon>Clostridia</taxon>
        <taxon>Lachnospirales</taxon>
        <taxon>Lachnospiraceae</taxon>
        <taxon>Herbinix</taxon>
    </lineage>
</organism>
<dbReference type="RefSeq" id="WP_103201857.1">
    <property type="nucleotide sequence ID" value="NZ_CVTD020000008.1"/>
</dbReference>
<evidence type="ECO:0000313" key="1">
    <source>
        <dbReference type="EMBL" id="CRZ33694.1"/>
    </source>
</evidence>